<keyword evidence="3" id="KW-1185">Reference proteome</keyword>
<dbReference type="GeneID" id="18261037"/>
<name>G0SHH0_CHATD</name>
<feature type="compositionally biased region" description="Pro residues" evidence="1">
    <location>
        <begin position="438"/>
        <end position="447"/>
    </location>
</feature>
<feature type="compositionally biased region" description="Basic residues" evidence="1">
    <location>
        <begin position="169"/>
        <end position="180"/>
    </location>
</feature>
<dbReference type="OrthoDB" id="5422351at2759"/>
<accession>G0SHH0</accession>
<feature type="compositionally biased region" description="Acidic residues" evidence="1">
    <location>
        <begin position="453"/>
        <end position="463"/>
    </location>
</feature>
<feature type="compositionally biased region" description="Polar residues" evidence="1">
    <location>
        <begin position="233"/>
        <end position="243"/>
    </location>
</feature>
<dbReference type="RefSeq" id="XP_006697277.1">
    <property type="nucleotide sequence ID" value="XM_006697214.1"/>
</dbReference>
<feature type="compositionally biased region" description="Polar residues" evidence="1">
    <location>
        <begin position="358"/>
        <end position="368"/>
    </location>
</feature>
<proteinExistence type="predicted"/>
<feature type="compositionally biased region" description="Basic and acidic residues" evidence="1">
    <location>
        <begin position="300"/>
        <end position="329"/>
    </location>
</feature>
<feature type="compositionally biased region" description="Basic and acidic residues" evidence="1">
    <location>
        <begin position="269"/>
        <end position="282"/>
    </location>
</feature>
<feature type="compositionally biased region" description="Basic and acidic residues" evidence="1">
    <location>
        <begin position="464"/>
        <end position="480"/>
    </location>
</feature>
<evidence type="ECO:0000256" key="1">
    <source>
        <dbReference type="SAM" id="MobiDB-lite"/>
    </source>
</evidence>
<evidence type="ECO:0000313" key="2">
    <source>
        <dbReference type="EMBL" id="EGS17659.1"/>
    </source>
</evidence>
<dbReference type="HOGENOM" id="CLU_027580_0_0_1"/>
<organism evidence="3">
    <name type="scientific">Chaetomium thermophilum (strain DSM 1495 / CBS 144.50 / IMI 039719)</name>
    <name type="common">Thermochaetoides thermophila</name>
    <dbReference type="NCBI Taxonomy" id="759272"/>
    <lineage>
        <taxon>Eukaryota</taxon>
        <taxon>Fungi</taxon>
        <taxon>Dikarya</taxon>
        <taxon>Ascomycota</taxon>
        <taxon>Pezizomycotina</taxon>
        <taxon>Sordariomycetes</taxon>
        <taxon>Sordariomycetidae</taxon>
        <taxon>Sordariales</taxon>
        <taxon>Chaetomiaceae</taxon>
        <taxon>Thermochaetoides</taxon>
    </lineage>
</organism>
<dbReference type="eggNOG" id="ENOG502SGBF">
    <property type="taxonomic scope" value="Eukaryota"/>
</dbReference>
<feature type="compositionally biased region" description="Pro residues" evidence="1">
    <location>
        <begin position="370"/>
        <end position="384"/>
    </location>
</feature>
<protein>
    <submittedName>
        <fullName evidence="2">Uncharacterized protein</fullName>
    </submittedName>
</protein>
<evidence type="ECO:0000313" key="3">
    <source>
        <dbReference type="Proteomes" id="UP000008066"/>
    </source>
</evidence>
<feature type="compositionally biased region" description="Low complexity" evidence="1">
    <location>
        <begin position="254"/>
        <end position="268"/>
    </location>
</feature>
<dbReference type="EMBL" id="GL988047">
    <property type="protein sequence ID" value="EGS17659.1"/>
    <property type="molecule type" value="Genomic_DNA"/>
</dbReference>
<feature type="compositionally biased region" description="Acidic residues" evidence="1">
    <location>
        <begin position="332"/>
        <end position="355"/>
    </location>
</feature>
<sequence length="526" mass="58303">MPRQTSPSVRAVNLLGSWDNFTKPYPMERDSRRDRGQWRGCYSFKDIVCDGDSASSFRSKRNGGLKMGHTYYYYYELDGSREVHDPAQPFTTNCPYLPGQPVNTIHIPVEQSLRQRSASLSSLHDEDYRTMDPASKYVSPQPTEQMLQTRTTRLDTAPCRSESPIPFPTKHHVLHKHRPTARSVSPAGSSSGSSWRSLPRKLFSRKASSSSLQSQRSDTPIPSSLPAAAMISRPTTAMGVTTETADEVDDRSSVRSLRSLSRSSSVERNASRCERSAIGSRSRDISPESLRRFLYEDEPAEGVRVEKDSSEQKRSLARVQDDRRERSYFDSDSSDDNEENDDDDDDIYFDDEDDINFATSAVSESFPTSLSPPPAQRALSPPPATTNTINNRLKVSPPALRLTAHRPAPLNIMTPSLPRPPDLRSKFYVSPAASPSSPSEPPSPPPLGGCESSSEESDGEEEVTVEKHEHHREIVREASKHGAAAVPSLPAISEEGTDQDLMGELMSELGWMSGLIHHRSPGGARF</sequence>
<dbReference type="KEGG" id="cthr:CTHT_0069990"/>
<dbReference type="AlphaFoldDB" id="G0SHH0"/>
<feature type="region of interest" description="Disordered" evidence="1">
    <location>
        <begin position="406"/>
        <end position="501"/>
    </location>
</feature>
<dbReference type="PANTHER" id="PTHR40625">
    <property type="entry name" value="GTP-BINDING PROTEIN ESDC-RELATED"/>
    <property type="match status" value="1"/>
</dbReference>
<feature type="compositionally biased region" description="Low complexity" evidence="1">
    <location>
        <begin position="181"/>
        <end position="197"/>
    </location>
</feature>
<reference evidence="2 3" key="1">
    <citation type="journal article" date="2011" name="Cell">
        <title>Insight into structure and assembly of the nuclear pore complex by utilizing the genome of a eukaryotic thermophile.</title>
        <authorList>
            <person name="Amlacher S."/>
            <person name="Sarges P."/>
            <person name="Flemming D."/>
            <person name="van Noort V."/>
            <person name="Kunze R."/>
            <person name="Devos D.P."/>
            <person name="Arumugam M."/>
            <person name="Bork P."/>
            <person name="Hurt E."/>
        </authorList>
    </citation>
    <scope>NUCLEOTIDE SEQUENCE [LARGE SCALE GENOMIC DNA]</scope>
    <source>
        <strain evidence="3">DSM 1495 / CBS 144.50 / IMI 039719</strain>
    </source>
</reference>
<dbReference type="PANTHER" id="PTHR40625:SF1">
    <property type="entry name" value="AMP-ACTIVATED PROTEIN KINASE GLYCOGEN-BINDING DOMAIN-CONTAINING PROTEIN"/>
    <property type="match status" value="1"/>
</dbReference>
<feature type="region of interest" description="Disordered" evidence="1">
    <location>
        <begin position="300"/>
        <end position="393"/>
    </location>
</feature>
<feature type="compositionally biased region" description="Low complexity" evidence="1">
    <location>
        <begin position="205"/>
        <end position="217"/>
    </location>
</feature>
<feature type="region of interest" description="Disordered" evidence="1">
    <location>
        <begin position="152"/>
        <end position="282"/>
    </location>
</feature>
<dbReference type="Proteomes" id="UP000008066">
    <property type="component" value="Unassembled WGS sequence"/>
</dbReference>
<dbReference type="OMA" id="RCERSAI"/>
<gene>
    <name evidence="2" type="ORF">CTHT_0069990</name>
</gene>